<dbReference type="GO" id="GO:0043130">
    <property type="term" value="F:ubiquitin binding"/>
    <property type="evidence" value="ECO:0007669"/>
    <property type="project" value="TreeGrafter"/>
</dbReference>
<evidence type="ECO:0000256" key="4">
    <source>
        <dbReference type="PROSITE-ProRule" id="PRU00221"/>
    </source>
</evidence>
<dbReference type="Pfam" id="PF00400">
    <property type="entry name" value="WD40"/>
    <property type="match status" value="5"/>
</dbReference>
<dbReference type="GO" id="GO:0000724">
    <property type="term" value="P:double-strand break repair via homologous recombination"/>
    <property type="evidence" value="ECO:0007669"/>
    <property type="project" value="TreeGrafter"/>
</dbReference>
<reference evidence="6 7" key="1">
    <citation type="journal article" date="2021" name="Sci. Rep.">
        <title>Genome sequencing of the multicellular alga Astrephomene provides insights into convergent evolution of germ-soma differentiation.</title>
        <authorList>
            <person name="Yamashita S."/>
            <person name="Yamamoto K."/>
            <person name="Matsuzaki R."/>
            <person name="Suzuki S."/>
            <person name="Yamaguchi H."/>
            <person name="Hirooka S."/>
            <person name="Minakuchi Y."/>
            <person name="Miyagishima S."/>
            <person name="Kawachi M."/>
            <person name="Toyoda A."/>
            <person name="Nozaki H."/>
        </authorList>
    </citation>
    <scope>NUCLEOTIDE SEQUENCE [LARGE SCALE GENOMIC DNA]</scope>
    <source>
        <strain evidence="6 7">NIES-4017</strain>
    </source>
</reference>
<dbReference type="AlphaFoldDB" id="A0AAD3HSZ8"/>
<gene>
    <name evidence="6" type="ORF">Agub_g14276</name>
</gene>
<dbReference type="CDD" id="cd17041">
    <property type="entry name" value="Ubl_WDR48"/>
    <property type="match status" value="1"/>
</dbReference>
<evidence type="ECO:0000256" key="2">
    <source>
        <dbReference type="ARBA" id="ARBA00022574"/>
    </source>
</evidence>
<comment type="similarity">
    <text evidence="1">Belongs to the WD repeat WDR48 family.</text>
</comment>
<feature type="repeat" description="WD" evidence="4">
    <location>
        <begin position="286"/>
        <end position="327"/>
    </location>
</feature>
<evidence type="ECO:0000256" key="1">
    <source>
        <dbReference type="ARBA" id="ARBA00006917"/>
    </source>
</evidence>
<dbReference type="InterPro" id="IPR051246">
    <property type="entry name" value="WDR48"/>
</dbReference>
<feature type="region of interest" description="Disordered" evidence="5">
    <location>
        <begin position="153"/>
        <end position="248"/>
    </location>
</feature>
<evidence type="ECO:0000313" key="7">
    <source>
        <dbReference type="Proteomes" id="UP001054857"/>
    </source>
</evidence>
<dbReference type="PROSITE" id="PS50294">
    <property type="entry name" value="WD_REPEATS_REGION"/>
    <property type="match status" value="2"/>
</dbReference>
<dbReference type="EMBL" id="BMAR01000054">
    <property type="protein sequence ID" value="GFR51816.1"/>
    <property type="molecule type" value="Genomic_DNA"/>
</dbReference>
<dbReference type="InterPro" id="IPR001680">
    <property type="entry name" value="WD40_rpt"/>
</dbReference>
<dbReference type="InterPro" id="IPR019775">
    <property type="entry name" value="WD40_repeat_CS"/>
</dbReference>
<evidence type="ECO:0000256" key="3">
    <source>
        <dbReference type="ARBA" id="ARBA00022737"/>
    </source>
</evidence>
<dbReference type="PANTHER" id="PTHR19862:SF14">
    <property type="entry name" value="WD REPEAT-CONTAINING PROTEIN 48"/>
    <property type="match status" value="1"/>
</dbReference>
<keyword evidence="2 4" id="KW-0853">WD repeat</keyword>
<feature type="compositionally biased region" description="Low complexity" evidence="5">
    <location>
        <begin position="156"/>
        <end position="177"/>
    </location>
</feature>
<dbReference type="SUPFAM" id="SSF50978">
    <property type="entry name" value="WD40 repeat-like"/>
    <property type="match status" value="1"/>
</dbReference>
<sequence length="845" mass="89599">MYANGSTPRIRKERKVSVVFQHPDDGKHCAGVEALLFPSVPNHKLLFTASRDSTVKRWDVAGPEPVLEASFDGHADWVNDLALIGDLLITCSNDQTVRLWKAGSDNGQHLHTLSYHSDYVTCLAAAPSRGMVVSAGLRSEIFLLSIETGKHMQLYPRSPQPSHSSAPAAGSPASHHPTGQPPLSGTSSLDHHHQQDLMGIGSGGAGLPSMGNHNNMHGMGSGGSSGGGAVKGAMGSVSEPPQQQQHHPGSVYALALTPSGTVVAAGTSEALIRLLDPRSGKKITKLRGHQDTVRALLMNSDGTTLLSGASDGTIKLWDVGMQRCVQTYNVHSDSVWSLLSPDDSFSVIYSAGRDRALYRTYTHSRTSELLAVENGPVQAMALEVDEAGDPTSGSVGLWVATPESHVHKWAVPREAAGGAGAGAERGFSIARRSHGLTANLRNRSVHEPSRLALAKSPVAVVPGVPGIVAHEVLADRRHVLTKDSAGLVALWDVLQGAQVASYGMVDLAAKAKELWEARSVPSWFTCDNKLGCLAITLEPPSAFMAEEYAAQLDYANVPDDYKVNYGKLVLDCVFAKWRYKLAQSMGASASAAASSSGHAGAAASMSLPPSSSTSIQSASAALPQGHQGIAVGGGQGLHGSGVGTAEGGGGVSYYGELWPKYWQCRALPAVICSRHDGQRWRRLISSFDGSETEPVEVPTWVGDVVLRNTSVTPKEAKCAFILLPAEGSNLPSLMQSKLNAPRILQIHKVAHYCCSKLQEQNVQLEVRPFYLRRPPYAPPEPPSGGAGAGGRAALELTCNGVAVPYEMSLATVKKYIWKKSDDLVFHYRIRDPTRPAPPPALSAGG</sequence>
<name>A0AAD3HSZ8_9CHLO</name>
<feature type="repeat" description="WD" evidence="4">
    <location>
        <begin position="244"/>
        <end position="285"/>
    </location>
</feature>
<proteinExistence type="inferred from homology"/>
<dbReference type="SMART" id="SM00320">
    <property type="entry name" value="WD40"/>
    <property type="match status" value="6"/>
</dbReference>
<dbReference type="InterPro" id="IPR020472">
    <property type="entry name" value="WD40_PAC1"/>
</dbReference>
<dbReference type="CDD" id="cd00200">
    <property type="entry name" value="WD40"/>
    <property type="match status" value="1"/>
</dbReference>
<dbReference type="InterPro" id="IPR015943">
    <property type="entry name" value="WD40/YVTN_repeat-like_dom_sf"/>
</dbReference>
<dbReference type="PROSITE" id="PS50082">
    <property type="entry name" value="WD_REPEATS_2"/>
    <property type="match status" value="4"/>
</dbReference>
<dbReference type="Gene3D" id="2.130.10.10">
    <property type="entry name" value="YVTN repeat-like/Quinoprotein amine dehydrogenase"/>
    <property type="match status" value="2"/>
</dbReference>
<dbReference type="PRINTS" id="PR00320">
    <property type="entry name" value="GPROTEINBRPT"/>
</dbReference>
<feature type="repeat" description="WD" evidence="4">
    <location>
        <begin position="41"/>
        <end position="68"/>
    </location>
</feature>
<feature type="compositionally biased region" description="Gly residues" evidence="5">
    <location>
        <begin position="219"/>
        <end position="230"/>
    </location>
</feature>
<accession>A0AAD3HSZ8</accession>
<protein>
    <submittedName>
        <fullName evidence="6">Uncharacterized protein</fullName>
    </submittedName>
</protein>
<dbReference type="InterPro" id="IPR036322">
    <property type="entry name" value="WD40_repeat_dom_sf"/>
</dbReference>
<dbReference type="PANTHER" id="PTHR19862">
    <property type="entry name" value="WD REPEAT-CONTAINING PROTEIN 48"/>
    <property type="match status" value="1"/>
</dbReference>
<organism evidence="6 7">
    <name type="scientific">Astrephomene gubernaculifera</name>
    <dbReference type="NCBI Taxonomy" id="47775"/>
    <lineage>
        <taxon>Eukaryota</taxon>
        <taxon>Viridiplantae</taxon>
        <taxon>Chlorophyta</taxon>
        <taxon>core chlorophytes</taxon>
        <taxon>Chlorophyceae</taxon>
        <taxon>CS clade</taxon>
        <taxon>Chlamydomonadales</taxon>
        <taxon>Astrephomenaceae</taxon>
        <taxon>Astrephomene</taxon>
    </lineage>
</organism>
<evidence type="ECO:0000313" key="6">
    <source>
        <dbReference type="EMBL" id="GFR51816.1"/>
    </source>
</evidence>
<dbReference type="PROSITE" id="PS00678">
    <property type="entry name" value="WD_REPEATS_1"/>
    <property type="match status" value="1"/>
</dbReference>
<dbReference type="InterPro" id="IPR021772">
    <property type="entry name" value="WDR48/Bun107"/>
</dbReference>
<feature type="compositionally biased region" description="Low complexity" evidence="5">
    <location>
        <begin position="209"/>
        <end position="218"/>
    </location>
</feature>
<feature type="repeat" description="WD" evidence="4">
    <location>
        <begin position="71"/>
        <end position="101"/>
    </location>
</feature>
<keyword evidence="3" id="KW-0677">Repeat</keyword>
<keyword evidence="7" id="KW-1185">Reference proteome</keyword>
<comment type="caution">
    <text evidence="6">The sequence shown here is derived from an EMBL/GenBank/DDBJ whole genome shotgun (WGS) entry which is preliminary data.</text>
</comment>
<dbReference type="Proteomes" id="UP001054857">
    <property type="component" value="Unassembled WGS sequence"/>
</dbReference>
<dbReference type="Pfam" id="PF11816">
    <property type="entry name" value="DUF3337"/>
    <property type="match status" value="1"/>
</dbReference>
<evidence type="ECO:0000256" key="5">
    <source>
        <dbReference type="SAM" id="MobiDB-lite"/>
    </source>
</evidence>